<proteinExistence type="predicted"/>
<dbReference type="EMBL" id="CADCTM010000944">
    <property type="protein sequence ID" value="CAA9308470.1"/>
    <property type="molecule type" value="Genomic_DNA"/>
</dbReference>
<evidence type="ECO:0000313" key="2">
    <source>
        <dbReference type="EMBL" id="CAA9308470.1"/>
    </source>
</evidence>
<accession>A0A6J4KLT4</accession>
<organism evidence="2">
    <name type="scientific">uncultured Coleofasciculus sp</name>
    <dbReference type="NCBI Taxonomy" id="1267456"/>
    <lineage>
        <taxon>Bacteria</taxon>
        <taxon>Bacillati</taxon>
        <taxon>Cyanobacteriota</taxon>
        <taxon>Cyanophyceae</taxon>
        <taxon>Coleofasciculales</taxon>
        <taxon>Coleofasciculaceae</taxon>
        <taxon>Coleofasciculus</taxon>
        <taxon>environmental samples</taxon>
    </lineage>
</organism>
<evidence type="ECO:0000256" key="1">
    <source>
        <dbReference type="SAM" id="MobiDB-lite"/>
    </source>
</evidence>
<protein>
    <submittedName>
        <fullName evidence="2">Uncharacterized protein</fullName>
    </submittedName>
</protein>
<gene>
    <name evidence="2" type="ORF">AVDCRST_MAG92-5645</name>
</gene>
<reference evidence="2" key="1">
    <citation type="submission" date="2020-02" db="EMBL/GenBank/DDBJ databases">
        <authorList>
            <person name="Meier V. D."/>
        </authorList>
    </citation>
    <scope>NUCLEOTIDE SEQUENCE</scope>
    <source>
        <strain evidence="2">AVDCRST_MAG92</strain>
    </source>
</reference>
<sequence>MSKLSYYTVPTPPSPTPKLSSSDLQGQSGGLRMRFLNPPSLLSVYSKPLKMP</sequence>
<name>A0A6J4KLT4_9CYAN</name>
<feature type="region of interest" description="Disordered" evidence="1">
    <location>
        <begin position="1"/>
        <end position="33"/>
    </location>
</feature>
<dbReference type="AlphaFoldDB" id="A0A6J4KLT4"/>
<feature type="compositionally biased region" description="Low complexity" evidence="1">
    <location>
        <begin position="17"/>
        <end position="26"/>
    </location>
</feature>